<reference evidence="6 7" key="1">
    <citation type="submission" date="2019-08" db="EMBL/GenBank/DDBJ databases">
        <title>In-depth cultivation of the pig gut microbiome towards novel bacterial diversity and tailored functional studies.</title>
        <authorList>
            <person name="Wylensek D."/>
            <person name="Hitch T.C.A."/>
            <person name="Clavel T."/>
        </authorList>
    </citation>
    <scope>NUCLEOTIDE SEQUENCE [LARGE SCALE GENOMIC DNA]</scope>
    <source>
        <strain evidence="6 7">BL-389-WT-3D</strain>
    </source>
</reference>
<dbReference type="Pfam" id="PF02126">
    <property type="entry name" value="PTE"/>
    <property type="match status" value="1"/>
</dbReference>
<comment type="caution">
    <text evidence="6">The sequence shown here is derived from an EMBL/GenBank/DDBJ whole genome shotgun (WGS) entry which is preliminary data.</text>
</comment>
<evidence type="ECO:0000256" key="5">
    <source>
        <dbReference type="PROSITE-ProRule" id="PRU00679"/>
    </source>
</evidence>
<evidence type="ECO:0000256" key="2">
    <source>
        <dbReference type="ARBA" id="ARBA00022801"/>
    </source>
</evidence>
<dbReference type="PANTHER" id="PTHR10819">
    <property type="entry name" value="PHOSPHOTRIESTERASE-RELATED"/>
    <property type="match status" value="1"/>
</dbReference>
<comment type="cofactor">
    <cofactor evidence="4">
        <name>a divalent metal cation</name>
        <dbReference type="ChEBI" id="CHEBI:60240"/>
    </cofactor>
    <text evidence="4">Binds 2 divalent metal cations per subunit.</text>
</comment>
<dbReference type="EMBL" id="VUMB01000023">
    <property type="protein sequence ID" value="MSS40985.1"/>
    <property type="molecule type" value="Genomic_DNA"/>
</dbReference>
<evidence type="ECO:0000256" key="3">
    <source>
        <dbReference type="PIRSR" id="PIRSR601559-50"/>
    </source>
</evidence>
<feature type="binding site" evidence="4">
    <location>
        <position position="24"/>
    </location>
    <ligand>
        <name>Zn(2+)</name>
        <dbReference type="ChEBI" id="CHEBI:29105"/>
        <label>1</label>
    </ligand>
</feature>
<feature type="binding site" evidence="4">
    <location>
        <position position="208"/>
    </location>
    <ligand>
        <name>Zn(2+)</name>
        <dbReference type="ChEBI" id="CHEBI:29105"/>
        <label>2</label>
    </ligand>
</feature>
<dbReference type="InterPro" id="IPR001559">
    <property type="entry name" value="Phosphotriesterase"/>
</dbReference>
<dbReference type="SUPFAM" id="SSF51556">
    <property type="entry name" value="Metallo-dependent hydrolases"/>
    <property type="match status" value="1"/>
</dbReference>
<dbReference type="PROSITE" id="PS51347">
    <property type="entry name" value="PHOSPHOTRIESTERASE_2"/>
    <property type="match status" value="1"/>
</dbReference>
<keyword evidence="1 4" id="KW-0479">Metal-binding</keyword>
<dbReference type="PANTHER" id="PTHR10819:SF3">
    <property type="entry name" value="PHOSPHOTRIESTERASE-RELATED PROTEIN"/>
    <property type="match status" value="1"/>
</dbReference>
<dbReference type="Proteomes" id="UP000462363">
    <property type="component" value="Unassembled WGS sequence"/>
</dbReference>
<organism evidence="6 7">
    <name type="scientific">Clostridium scindens (strain JCM 10418 / VPI 12708)</name>
    <dbReference type="NCBI Taxonomy" id="29347"/>
    <lineage>
        <taxon>Bacteria</taxon>
        <taxon>Bacillati</taxon>
        <taxon>Bacillota</taxon>
        <taxon>Clostridia</taxon>
        <taxon>Lachnospirales</taxon>
        <taxon>Lachnospiraceae</taxon>
    </lineage>
</organism>
<name>A0A844FCA3_CLOSV</name>
<keyword evidence="2" id="KW-0378">Hydrolase</keyword>
<protein>
    <recommendedName>
        <fullName evidence="8">Phosphotriesterase family protein</fullName>
    </recommendedName>
</protein>
<feature type="binding site" evidence="4">
    <location>
        <position position="180"/>
    </location>
    <ligand>
        <name>Zn(2+)</name>
        <dbReference type="ChEBI" id="CHEBI:29105"/>
        <label>2</label>
    </ligand>
</feature>
<dbReference type="Gene3D" id="3.20.20.140">
    <property type="entry name" value="Metal-dependent hydrolases"/>
    <property type="match status" value="1"/>
</dbReference>
<feature type="binding site" evidence="4">
    <location>
        <position position="22"/>
    </location>
    <ligand>
        <name>Zn(2+)</name>
        <dbReference type="ChEBI" id="CHEBI:29105"/>
        <label>1</label>
    </ligand>
</feature>
<feature type="binding site" description="via carbamate group" evidence="4">
    <location>
        <position position="147"/>
    </location>
    <ligand>
        <name>Zn(2+)</name>
        <dbReference type="ChEBI" id="CHEBI:29105"/>
        <label>1</label>
    </ligand>
</feature>
<dbReference type="RefSeq" id="WP_154323145.1">
    <property type="nucleotide sequence ID" value="NZ_CAMAAA010000002.1"/>
</dbReference>
<evidence type="ECO:0008006" key="8">
    <source>
        <dbReference type="Google" id="ProtNLM"/>
    </source>
</evidence>
<proteinExistence type="inferred from homology"/>
<dbReference type="InterPro" id="IPR032466">
    <property type="entry name" value="Metal_Hydrolase"/>
</dbReference>
<accession>A0A844FCA3</accession>
<sequence>MKEIITVTGRIAPEELGFCQCHEHIAMSKGISYQINPALCIDDMEKSLEEAKRFHLAGGQSFIEAQPCGANRMALELRSLSEDSGVHIIASTGFHKLCFYPKEHWIRTLPPSDLEELFVRELTEGMFVDADQGMPQTQCDAMAGIIKIAYDTEELSPRYKELFLAAARAALRTRRILMIHVEQGTNPALLQDYLLNLGIRPQDLMFCHMDRACPDLELHRRILSKGSYLEFDTIGRFKYHSDEHEIQLFKTLVSAGYERQLLYSLDTTRTRLRSYVPDAIGLDYILTVFNQLLRDSGISGETIHLISVENPKRILTQ</sequence>
<evidence type="ECO:0000256" key="4">
    <source>
        <dbReference type="PIRSR" id="PIRSR601559-51"/>
    </source>
</evidence>
<evidence type="ECO:0000256" key="1">
    <source>
        <dbReference type="ARBA" id="ARBA00022723"/>
    </source>
</evidence>
<dbReference type="PIRSF" id="PIRSF016839">
    <property type="entry name" value="PhP"/>
    <property type="match status" value="1"/>
</dbReference>
<comment type="similarity">
    <text evidence="5">Belongs to the metallo-dependent hydrolases superfamily. Phosphotriesterase family.</text>
</comment>
<feature type="binding site" description="via carbamate group" evidence="4">
    <location>
        <position position="147"/>
    </location>
    <ligand>
        <name>Zn(2+)</name>
        <dbReference type="ChEBI" id="CHEBI:29105"/>
        <label>2</label>
    </ligand>
</feature>
<evidence type="ECO:0000313" key="7">
    <source>
        <dbReference type="Proteomes" id="UP000462363"/>
    </source>
</evidence>
<feature type="binding site" evidence="4">
    <location>
        <position position="266"/>
    </location>
    <ligand>
        <name>Zn(2+)</name>
        <dbReference type="ChEBI" id="CHEBI:29105"/>
        <label>1</label>
    </ligand>
</feature>
<feature type="modified residue" description="N6-carboxylysine" evidence="3 5">
    <location>
        <position position="147"/>
    </location>
</feature>
<gene>
    <name evidence="6" type="ORF">FYJ37_11635</name>
</gene>
<evidence type="ECO:0000313" key="6">
    <source>
        <dbReference type="EMBL" id="MSS40985.1"/>
    </source>
</evidence>
<dbReference type="AlphaFoldDB" id="A0A844FCA3"/>
<dbReference type="GO" id="GO:0008270">
    <property type="term" value="F:zinc ion binding"/>
    <property type="evidence" value="ECO:0007669"/>
    <property type="project" value="InterPro"/>
</dbReference>
<dbReference type="GO" id="GO:0016787">
    <property type="term" value="F:hydrolase activity"/>
    <property type="evidence" value="ECO:0007669"/>
    <property type="project" value="UniProtKB-KW"/>
</dbReference>